<dbReference type="EMBL" id="JAVDTT010000002">
    <property type="protein sequence ID" value="MDR6841212.1"/>
    <property type="molecule type" value="Genomic_DNA"/>
</dbReference>
<protein>
    <submittedName>
        <fullName evidence="1">Uncharacterized protein</fullName>
    </submittedName>
</protein>
<keyword evidence="2" id="KW-1185">Reference proteome</keyword>
<accession>A0ABU1RRJ0</accession>
<dbReference type="Proteomes" id="UP001254759">
    <property type="component" value="Unassembled WGS sequence"/>
</dbReference>
<organism evidence="1 2">
    <name type="scientific">Pseudoxanthomonas sacheonensis</name>
    <dbReference type="NCBI Taxonomy" id="443615"/>
    <lineage>
        <taxon>Bacteria</taxon>
        <taxon>Pseudomonadati</taxon>
        <taxon>Pseudomonadota</taxon>
        <taxon>Gammaproteobacteria</taxon>
        <taxon>Lysobacterales</taxon>
        <taxon>Lysobacteraceae</taxon>
        <taxon>Pseudoxanthomonas</taxon>
    </lineage>
</organism>
<proteinExistence type="predicted"/>
<evidence type="ECO:0000313" key="2">
    <source>
        <dbReference type="Proteomes" id="UP001254759"/>
    </source>
</evidence>
<reference evidence="1 2" key="1">
    <citation type="submission" date="2023-07" db="EMBL/GenBank/DDBJ databases">
        <title>Sorghum-associated microbial communities from plants grown in Nebraska, USA.</title>
        <authorList>
            <person name="Schachtman D."/>
        </authorList>
    </citation>
    <scope>NUCLEOTIDE SEQUENCE [LARGE SCALE GENOMIC DNA]</scope>
    <source>
        <strain evidence="1 2">BE107</strain>
    </source>
</reference>
<dbReference type="RefSeq" id="WP_310091800.1">
    <property type="nucleotide sequence ID" value="NZ_JAVDTT010000002.1"/>
</dbReference>
<evidence type="ECO:0000313" key="1">
    <source>
        <dbReference type="EMBL" id="MDR6841212.1"/>
    </source>
</evidence>
<comment type="caution">
    <text evidence="1">The sequence shown here is derived from an EMBL/GenBank/DDBJ whole genome shotgun (WGS) entry which is preliminary data.</text>
</comment>
<sequence length="125" mass="14049">MNKQRKLSTRIYALPRDKCVETTIAALADIGMRFIGQTEEDAKSTAGDLLRIFSNRLINSRRSGIIECGLSSLVEALQEIEPNKIILVQPFMSDRFAVTAFYDEVDDLVGYVTVDRLHRATVDPD</sequence>
<name>A0ABU1RRJ0_9GAMM</name>
<gene>
    <name evidence="1" type="ORF">J2W94_001497</name>
</gene>